<keyword evidence="1" id="KW-1133">Transmembrane helix</keyword>
<dbReference type="EMBL" id="PYAL01000001">
    <property type="protein sequence ID" value="RXN92499.1"/>
    <property type="molecule type" value="Genomic_DNA"/>
</dbReference>
<accession>A0A4Q1HNK9</accession>
<name>A0A4Q1HNK9_9BURK</name>
<evidence type="ECO:0000256" key="1">
    <source>
        <dbReference type="SAM" id="Phobius"/>
    </source>
</evidence>
<evidence type="ECO:0000313" key="3">
    <source>
        <dbReference type="Proteomes" id="UP000290849"/>
    </source>
</evidence>
<organism evidence="2 3">
    <name type="scientific">Achromobacter aloeverae</name>
    <dbReference type="NCBI Taxonomy" id="1750518"/>
    <lineage>
        <taxon>Bacteria</taxon>
        <taxon>Pseudomonadati</taxon>
        <taxon>Pseudomonadota</taxon>
        <taxon>Betaproteobacteria</taxon>
        <taxon>Burkholderiales</taxon>
        <taxon>Alcaligenaceae</taxon>
        <taxon>Achromobacter</taxon>
    </lineage>
</organism>
<feature type="transmembrane region" description="Helical" evidence="1">
    <location>
        <begin position="180"/>
        <end position="202"/>
    </location>
</feature>
<feature type="transmembrane region" description="Helical" evidence="1">
    <location>
        <begin position="84"/>
        <end position="102"/>
    </location>
</feature>
<proteinExistence type="predicted"/>
<feature type="transmembrane region" description="Helical" evidence="1">
    <location>
        <begin position="141"/>
        <end position="160"/>
    </location>
</feature>
<protein>
    <submittedName>
        <fullName evidence="2">Uncharacterized protein</fullName>
    </submittedName>
</protein>
<reference evidence="2 3" key="1">
    <citation type="journal article" date="2017" name="Int. J. Syst. Evol. Microbiol.">
        <title>Achromobacter aloeverae sp. nov., isolated from the root of Aloe vera (L.) Burm.f.</title>
        <authorList>
            <person name="Kuncharoen N."/>
            <person name="Muramatsu Y."/>
            <person name="Shibata C."/>
            <person name="Kamakura Y."/>
            <person name="Nakagawa Y."/>
            <person name="Tanasupawat S."/>
        </authorList>
    </citation>
    <scope>NUCLEOTIDE SEQUENCE [LARGE SCALE GENOMIC DNA]</scope>
    <source>
        <strain evidence="2 3">AVA-1</strain>
    </source>
</reference>
<dbReference type="AlphaFoldDB" id="A0A4Q1HNK9"/>
<gene>
    <name evidence="2" type="ORF">C7R54_01720</name>
</gene>
<sequence length="229" mass="24998">MIICLLMMGVLFSLSRSGIAGVTTNGWAAAVTCVAVTLNFTQPLVPGGLPVPVRLLGGILLGVDMVLYFAGTRQFFGLGVPKRRLAVLTLVYALALATYWYVWTDYSMRTAVISTMRGLMAGVITITVWRHRPMGTPGYPYLFTVAMAGVLALMHVWRAAVYFLRLDAVDALVQASTVNTIYFVIGLVTLPGVMLGIIMMIHDRILRQSPVRQPPDKTAQARGRVSPPR</sequence>
<evidence type="ECO:0000313" key="2">
    <source>
        <dbReference type="EMBL" id="RXN92499.1"/>
    </source>
</evidence>
<dbReference type="Proteomes" id="UP000290849">
    <property type="component" value="Unassembled WGS sequence"/>
</dbReference>
<feature type="transmembrane region" description="Helical" evidence="1">
    <location>
        <begin position="108"/>
        <end position="129"/>
    </location>
</feature>
<feature type="transmembrane region" description="Helical" evidence="1">
    <location>
        <begin position="54"/>
        <end position="72"/>
    </location>
</feature>
<comment type="caution">
    <text evidence="2">The sequence shown here is derived from an EMBL/GenBank/DDBJ whole genome shotgun (WGS) entry which is preliminary data.</text>
</comment>
<keyword evidence="3" id="KW-1185">Reference proteome</keyword>
<keyword evidence="1" id="KW-0472">Membrane</keyword>
<keyword evidence="1" id="KW-0812">Transmembrane</keyword>